<reference evidence="1" key="1">
    <citation type="submission" date="2014-11" db="EMBL/GenBank/DDBJ databases">
        <authorList>
            <person name="Amaro Gonzalez C."/>
        </authorList>
    </citation>
    <scope>NUCLEOTIDE SEQUENCE</scope>
</reference>
<reference evidence="1" key="2">
    <citation type="journal article" date="2015" name="Fish Shellfish Immunol.">
        <title>Early steps in the European eel (Anguilla anguilla)-Vibrio vulnificus interaction in the gills: Role of the RtxA13 toxin.</title>
        <authorList>
            <person name="Callol A."/>
            <person name="Pajuelo D."/>
            <person name="Ebbesson L."/>
            <person name="Teles M."/>
            <person name="MacKenzie S."/>
            <person name="Amaro C."/>
        </authorList>
    </citation>
    <scope>NUCLEOTIDE SEQUENCE</scope>
</reference>
<evidence type="ECO:0000313" key="1">
    <source>
        <dbReference type="EMBL" id="JAH91080.1"/>
    </source>
</evidence>
<dbReference type="EMBL" id="GBXM01017497">
    <property type="protein sequence ID" value="JAH91080.1"/>
    <property type="molecule type" value="Transcribed_RNA"/>
</dbReference>
<organism evidence="1">
    <name type="scientific">Anguilla anguilla</name>
    <name type="common">European freshwater eel</name>
    <name type="synonym">Muraena anguilla</name>
    <dbReference type="NCBI Taxonomy" id="7936"/>
    <lineage>
        <taxon>Eukaryota</taxon>
        <taxon>Metazoa</taxon>
        <taxon>Chordata</taxon>
        <taxon>Craniata</taxon>
        <taxon>Vertebrata</taxon>
        <taxon>Euteleostomi</taxon>
        <taxon>Actinopterygii</taxon>
        <taxon>Neopterygii</taxon>
        <taxon>Teleostei</taxon>
        <taxon>Anguilliformes</taxon>
        <taxon>Anguillidae</taxon>
        <taxon>Anguilla</taxon>
    </lineage>
</organism>
<dbReference type="AlphaFoldDB" id="A0A0E9WNB9"/>
<sequence>MNYCLVDWENCSSLLVGKCVFLRQLLSDYQSLSVCNCVCVCVCVCDVTHHL</sequence>
<accession>A0A0E9WNB9</accession>
<protein>
    <submittedName>
        <fullName evidence="1">Uncharacterized protein</fullName>
    </submittedName>
</protein>
<proteinExistence type="predicted"/>
<name>A0A0E9WNB9_ANGAN</name>